<protein>
    <submittedName>
        <fullName evidence="2">Uncharacterized protein</fullName>
    </submittedName>
</protein>
<dbReference type="EMBL" id="GEEE01008850">
    <property type="protein sequence ID" value="JAP54375.1"/>
    <property type="molecule type" value="Transcribed_RNA"/>
</dbReference>
<sequence>ELASVAIQAVRHPRPTRLRQRRHHQRQPVVSVVLLPTPCRQADTRAIAVVANRPPLCTPRSIPPANRQPTMHPRPCQDPPAMCQWLPVPQAPLWGPTGHNSSSRTMWTRRASPTPSSTKMGNLRRRSGRMQRLVWPLVLPGVIWPERCLAASGDLSGVAGVAAGAVGVLSARSAGQTEVSPAFSSA</sequence>
<proteinExistence type="predicted"/>
<reference evidence="2" key="1">
    <citation type="submission" date="2016-01" db="EMBL/GenBank/DDBJ databases">
        <title>Reference transcriptome for the parasite Schistocephalus solidus: insights into the molecular evolution of parasitism.</title>
        <authorList>
            <person name="Hebert F.O."/>
            <person name="Grambauer S."/>
            <person name="Barber I."/>
            <person name="Landry C.R."/>
            <person name="Aubin-Horth N."/>
        </authorList>
    </citation>
    <scope>NUCLEOTIDE SEQUENCE</scope>
</reference>
<gene>
    <name evidence="2" type="ORF">TR119775</name>
</gene>
<evidence type="ECO:0000313" key="2">
    <source>
        <dbReference type="EMBL" id="JAP54375.1"/>
    </source>
</evidence>
<organism evidence="2">
    <name type="scientific">Schistocephalus solidus</name>
    <name type="common">Tapeworm</name>
    <dbReference type="NCBI Taxonomy" id="70667"/>
    <lineage>
        <taxon>Eukaryota</taxon>
        <taxon>Metazoa</taxon>
        <taxon>Spiralia</taxon>
        <taxon>Lophotrochozoa</taxon>
        <taxon>Platyhelminthes</taxon>
        <taxon>Cestoda</taxon>
        <taxon>Eucestoda</taxon>
        <taxon>Diphyllobothriidea</taxon>
        <taxon>Diphyllobothriidae</taxon>
        <taxon>Schistocephalus</taxon>
    </lineage>
</organism>
<accession>A0A0X3PR05</accession>
<name>A0A0X3PR05_SCHSO</name>
<feature type="region of interest" description="Disordered" evidence="1">
    <location>
        <begin position="94"/>
        <end position="125"/>
    </location>
</feature>
<dbReference type="AlphaFoldDB" id="A0A0X3PR05"/>
<feature type="compositionally biased region" description="Polar residues" evidence="1">
    <location>
        <begin position="98"/>
        <end position="120"/>
    </location>
</feature>
<evidence type="ECO:0000256" key="1">
    <source>
        <dbReference type="SAM" id="MobiDB-lite"/>
    </source>
</evidence>
<feature type="non-terminal residue" evidence="2">
    <location>
        <position position="1"/>
    </location>
</feature>